<gene>
    <name evidence="2" type="ordered locus">YPA_3776</name>
</gene>
<dbReference type="AlphaFoldDB" id="A0A0E1NNB4"/>
<evidence type="ECO:0000313" key="3">
    <source>
        <dbReference type="Proteomes" id="UP000001971"/>
    </source>
</evidence>
<name>A0A0E1NNB4_YERPA</name>
<dbReference type="GeneID" id="57974757"/>
<proteinExistence type="predicted"/>
<dbReference type="InterPro" id="IPR041129">
    <property type="entry name" value="CdiI_2"/>
</dbReference>
<dbReference type="EMBL" id="CP000308">
    <property type="protein sequence ID" value="ABG15738.1"/>
    <property type="molecule type" value="Genomic_DNA"/>
</dbReference>
<organism evidence="2 3">
    <name type="scientific">Yersinia pestis bv. Antiqua (strain Antiqua)</name>
    <dbReference type="NCBI Taxonomy" id="360102"/>
    <lineage>
        <taxon>Bacteria</taxon>
        <taxon>Pseudomonadati</taxon>
        <taxon>Pseudomonadota</taxon>
        <taxon>Gammaproteobacteria</taxon>
        <taxon>Enterobacterales</taxon>
        <taxon>Yersiniaceae</taxon>
        <taxon>Yersinia</taxon>
    </lineage>
</organism>
<dbReference type="RefSeq" id="WP_002214584.1">
    <property type="nucleotide sequence ID" value="NC_008150.1"/>
</dbReference>
<dbReference type="HOGENOM" id="CLU_2398946_0_0_6"/>
<reference evidence="2 3" key="1">
    <citation type="journal article" date="2006" name="J. Bacteriol.">
        <title>Complete genome sequence of Yersinia pestis strains Antiqua and Nepal516: evidence of gene reduction in an emerging pathogen.</title>
        <authorList>
            <person name="Chain P.S."/>
            <person name="Hu P."/>
            <person name="Malfatti S.A."/>
            <person name="Radnedge L."/>
            <person name="Larimer F."/>
            <person name="Vergez L.M."/>
            <person name="Worsham P."/>
            <person name="Chu M.C."/>
            <person name="Andersen G.L."/>
        </authorList>
    </citation>
    <scope>NUCLEOTIDE SEQUENCE [LARGE SCALE GENOMIC DNA]</scope>
    <source>
        <strain evidence="2 3">Antiqua</strain>
    </source>
</reference>
<accession>A0A0E1NNB4</accession>
<protein>
    <recommendedName>
        <fullName evidence="1">CdiI immunity protein domain-containing protein</fullName>
    </recommendedName>
</protein>
<dbReference type="PATRIC" id="fig|360102.15.peg.2726"/>
<evidence type="ECO:0000259" key="1">
    <source>
        <dbReference type="Pfam" id="PF18593"/>
    </source>
</evidence>
<evidence type="ECO:0000313" key="2">
    <source>
        <dbReference type="EMBL" id="ABG15738.1"/>
    </source>
</evidence>
<dbReference type="KEGG" id="ypa:YPA_3776"/>
<dbReference type="Pfam" id="PF18593">
    <property type="entry name" value="CdiI_2"/>
    <property type="match status" value="1"/>
</dbReference>
<dbReference type="Proteomes" id="UP000001971">
    <property type="component" value="Chromosome"/>
</dbReference>
<sequence>MGKQNFYFLGQLIGCHFNQDYAYINDGEDTIEGIIQFYKKTADEQTLSELKKNCMILLKFILTFLRRNLRKDTGLISLPHYGKQPHMIFSKLY</sequence>
<feature type="domain" description="CdiI immunity protein" evidence="1">
    <location>
        <begin position="6"/>
        <end position="62"/>
    </location>
</feature>